<feature type="compositionally biased region" description="Basic and acidic residues" evidence="1">
    <location>
        <begin position="31"/>
        <end position="58"/>
    </location>
</feature>
<name>A0AAE1NSS5_9EUCA</name>
<organism evidence="2 3">
    <name type="scientific">Petrolisthes manimaculis</name>
    <dbReference type="NCBI Taxonomy" id="1843537"/>
    <lineage>
        <taxon>Eukaryota</taxon>
        <taxon>Metazoa</taxon>
        <taxon>Ecdysozoa</taxon>
        <taxon>Arthropoda</taxon>
        <taxon>Crustacea</taxon>
        <taxon>Multicrustacea</taxon>
        <taxon>Malacostraca</taxon>
        <taxon>Eumalacostraca</taxon>
        <taxon>Eucarida</taxon>
        <taxon>Decapoda</taxon>
        <taxon>Pleocyemata</taxon>
        <taxon>Anomura</taxon>
        <taxon>Galatheoidea</taxon>
        <taxon>Porcellanidae</taxon>
        <taxon>Petrolisthes</taxon>
    </lineage>
</organism>
<dbReference type="AlphaFoldDB" id="A0AAE1NSS5"/>
<dbReference type="Proteomes" id="UP001292094">
    <property type="component" value="Unassembled WGS sequence"/>
</dbReference>
<evidence type="ECO:0000256" key="1">
    <source>
        <dbReference type="SAM" id="MobiDB-lite"/>
    </source>
</evidence>
<comment type="caution">
    <text evidence="2">The sequence shown here is derived from an EMBL/GenBank/DDBJ whole genome shotgun (WGS) entry which is preliminary data.</text>
</comment>
<evidence type="ECO:0000313" key="2">
    <source>
        <dbReference type="EMBL" id="KAK4294657.1"/>
    </source>
</evidence>
<protein>
    <submittedName>
        <fullName evidence="2">Uncharacterized protein</fullName>
    </submittedName>
</protein>
<sequence>MLRQVRLGHGRRILLREGFRSLPPLLRHRGEKGQGGEQERARRGREEIARRGKEERKDRNKGRRERAGRV</sequence>
<dbReference type="EMBL" id="JAWZYT010004235">
    <property type="protein sequence ID" value="KAK4294657.1"/>
    <property type="molecule type" value="Genomic_DNA"/>
</dbReference>
<feature type="region of interest" description="Disordered" evidence="1">
    <location>
        <begin position="19"/>
        <end position="70"/>
    </location>
</feature>
<gene>
    <name evidence="2" type="ORF">Pmani_032732</name>
</gene>
<proteinExistence type="predicted"/>
<reference evidence="2" key="1">
    <citation type="submission" date="2023-11" db="EMBL/GenBank/DDBJ databases">
        <title>Genome assemblies of two species of porcelain crab, Petrolisthes cinctipes and Petrolisthes manimaculis (Anomura: Porcellanidae).</title>
        <authorList>
            <person name="Angst P."/>
        </authorList>
    </citation>
    <scope>NUCLEOTIDE SEQUENCE</scope>
    <source>
        <strain evidence="2">PB745_02</strain>
        <tissue evidence="2">Gill</tissue>
    </source>
</reference>
<accession>A0AAE1NSS5</accession>
<evidence type="ECO:0000313" key="3">
    <source>
        <dbReference type="Proteomes" id="UP001292094"/>
    </source>
</evidence>
<keyword evidence="3" id="KW-1185">Reference proteome</keyword>